<feature type="region of interest" description="Disordered" evidence="1">
    <location>
        <begin position="658"/>
        <end position="677"/>
    </location>
</feature>
<feature type="compositionally biased region" description="Polar residues" evidence="1">
    <location>
        <begin position="868"/>
        <end position="885"/>
    </location>
</feature>
<organism evidence="2 3">
    <name type="scientific">Paragonimus heterotremus</name>
    <dbReference type="NCBI Taxonomy" id="100268"/>
    <lineage>
        <taxon>Eukaryota</taxon>
        <taxon>Metazoa</taxon>
        <taxon>Spiralia</taxon>
        <taxon>Lophotrochozoa</taxon>
        <taxon>Platyhelminthes</taxon>
        <taxon>Trematoda</taxon>
        <taxon>Digenea</taxon>
        <taxon>Plagiorchiida</taxon>
        <taxon>Troglotremata</taxon>
        <taxon>Troglotrematidae</taxon>
        <taxon>Paragonimus</taxon>
    </lineage>
</organism>
<dbReference type="Pfam" id="PF23268">
    <property type="entry name" value="RIN1"/>
    <property type="match status" value="1"/>
</dbReference>
<feature type="region of interest" description="Disordered" evidence="1">
    <location>
        <begin position="466"/>
        <end position="486"/>
    </location>
</feature>
<dbReference type="AlphaFoldDB" id="A0A8J4SRA0"/>
<feature type="region of interest" description="Disordered" evidence="1">
    <location>
        <begin position="1070"/>
        <end position="1089"/>
    </location>
</feature>
<keyword evidence="3" id="KW-1185">Reference proteome</keyword>
<feature type="compositionally biased region" description="Polar residues" evidence="1">
    <location>
        <begin position="265"/>
        <end position="295"/>
    </location>
</feature>
<comment type="caution">
    <text evidence="2">The sequence shown here is derived from an EMBL/GenBank/DDBJ whole genome shotgun (WGS) entry which is preliminary data.</text>
</comment>
<gene>
    <name evidence="2" type="ORF">PHET_02554</name>
</gene>
<accession>A0A8J4SRA0</accession>
<feature type="region of interest" description="Disordered" evidence="1">
    <location>
        <begin position="832"/>
        <end position="908"/>
    </location>
</feature>
<feature type="compositionally biased region" description="Low complexity" evidence="1">
    <location>
        <begin position="887"/>
        <end position="904"/>
    </location>
</feature>
<dbReference type="EMBL" id="LUCH01001416">
    <property type="protein sequence ID" value="KAF5403110.1"/>
    <property type="molecule type" value="Genomic_DNA"/>
</dbReference>
<dbReference type="Proteomes" id="UP000748531">
    <property type="component" value="Unassembled WGS sequence"/>
</dbReference>
<feature type="region of interest" description="Disordered" evidence="1">
    <location>
        <begin position="1"/>
        <end position="110"/>
    </location>
</feature>
<feature type="region of interest" description="Disordered" evidence="1">
    <location>
        <begin position="540"/>
        <end position="561"/>
    </location>
</feature>
<evidence type="ECO:0000313" key="2">
    <source>
        <dbReference type="EMBL" id="KAF5403110.1"/>
    </source>
</evidence>
<feature type="region of interest" description="Disordered" evidence="1">
    <location>
        <begin position="265"/>
        <end position="298"/>
    </location>
</feature>
<feature type="compositionally biased region" description="Basic and acidic residues" evidence="1">
    <location>
        <begin position="664"/>
        <end position="677"/>
    </location>
</feature>
<evidence type="ECO:0000313" key="3">
    <source>
        <dbReference type="Proteomes" id="UP000748531"/>
    </source>
</evidence>
<feature type="compositionally biased region" description="Polar residues" evidence="1">
    <location>
        <begin position="1"/>
        <end position="26"/>
    </location>
</feature>
<name>A0A8J4SRA0_9TREM</name>
<evidence type="ECO:0000256" key="1">
    <source>
        <dbReference type="SAM" id="MobiDB-lite"/>
    </source>
</evidence>
<protein>
    <submittedName>
        <fullName evidence="2">Uncharacterized protein</fullName>
    </submittedName>
</protein>
<feature type="compositionally biased region" description="Polar residues" evidence="1">
    <location>
        <begin position="546"/>
        <end position="561"/>
    </location>
</feature>
<feature type="compositionally biased region" description="Polar residues" evidence="1">
    <location>
        <begin position="84"/>
        <end position="103"/>
    </location>
</feature>
<reference evidence="2" key="1">
    <citation type="submission" date="2019-05" db="EMBL/GenBank/DDBJ databases">
        <title>Annotation for the trematode Paragonimus heterotremus.</title>
        <authorList>
            <person name="Choi Y.-J."/>
        </authorList>
    </citation>
    <scope>NUCLEOTIDE SEQUENCE</scope>
    <source>
        <strain evidence="2">LC</strain>
    </source>
</reference>
<feature type="region of interest" description="Disordered" evidence="1">
    <location>
        <begin position="394"/>
        <end position="414"/>
    </location>
</feature>
<proteinExistence type="predicted"/>
<dbReference type="OrthoDB" id="21085at2759"/>
<sequence length="1133" mass="125694">MADSSVDTRPQSKASNTAPSFSSSVILTKHMTGEVHGSHSAFPSRRPLNQTRLFNYEQEESDSRPWPNPPPYSPGPTGSLLSNGLVNTSGSTSTEKSYQSKVTEPSPPIRPVTQIASRTLDEHLRVVCNAEYSQFTPNLNEIELANKYLSREHISSCGTFDDEQEINTVCYQRLQESACPEWLGPIPVSEDMHEQVEPQAITTSSGFTSSRVKPLARPIVGLPTPKTVGRVFVMEAATYSSDDYEIISDKSGHLTKPLVDTVQSSHSTNVSDWSTGRQGTVGRSQSTTNTEQNHTVGRRKLRRALTSREKRQTTPTKIDATADTSYRHVVLIEDLAAWKHSTGGLNEASMKLETEEHELLLNIFVSKSYEPASHPKVTETISPVNSKLNQASKNGISDHPTKEMLKSAPSSPTQEITTLKTGFTADKYLIQPDGPNVEQSVQISPIEPNPPVQHVSYVPPTTRSEVGCQEPIWHGDRPSDNQRQSLPKSMYYPISLQVSPASLAPLPAPRNSLPASISLESPVPRARRTIEPTRTRLEEHEKVGSITDTINPSPSTSSRASTVFCTPWDTAPLGEYISDLIKLTGEPSGKALGKDTSAFRRRTVSSLEQTPVGLRTSGNGELRVVDRREKTTEFQRLLWLWMMNSHAVTDEREKAVGGPQKSHHINETDVHPPPVPERRVRLPPFKPTVLNSIDVKQSVPPDDVQISPYAVSSCSLGVHLNSNRSGSVTKIQPDALHEDELSGVYDEAFDGTEEEKADNRLLRQPTFRSQEQLLESTTSGPANSDTTNPESYVYAKVVPRHLRRKVALCKSSSVTMADRIAKFRDKPLMVMKPVFSERRDPSGESTGGLPGNSNNSAFIVEQHLDTTGPVSSSDSGKSKRQQPSPVASILSISEASSSRSPSPISHEENVLSTLFSSTLNPESGHMDEDRNTRTNSKQAGLYIRRFLHHLMRDKTSRVAEQVNLFLECTRNGTDRGPYRTMQSIQQFIGGMTNYLLRNSEAGLSEAVELEKRQLSDCGFLNVSSLLEKTLQRYILRPLHRRIIRQLKREQIKNNELDPLRTLVQATFTPSTDDNGGTPFASEEFGLPSSQRTPSNLVIQRVGFLFRQMESTYSVTRKLFYLCQIFTEIRNDVS</sequence>